<dbReference type="Gene3D" id="1.10.10.10">
    <property type="entry name" value="Winged helix-like DNA-binding domain superfamily/Winged helix DNA-binding domain"/>
    <property type="match status" value="1"/>
</dbReference>
<comment type="catalytic activity">
    <reaction evidence="10">
        <text>Couples ATP hydrolysis with the unwinding of duplex DNA by translocating in the 3'-5' direction.</text>
        <dbReference type="EC" id="5.6.2.4"/>
    </reaction>
</comment>
<evidence type="ECO:0000256" key="9">
    <source>
        <dbReference type="ARBA" id="ARBA00023242"/>
    </source>
</evidence>
<protein>
    <recommendedName>
        <fullName evidence="11">DNA 3'-5' helicase</fullName>
        <ecNumber evidence="11">5.6.2.4</ecNumber>
    </recommendedName>
</protein>
<dbReference type="Pfam" id="PF00270">
    <property type="entry name" value="DEAD"/>
    <property type="match status" value="1"/>
</dbReference>
<feature type="chain" id="PRO_5046092184" description="DNA 3'-5' helicase" evidence="14">
    <location>
        <begin position="27"/>
        <end position="1768"/>
    </location>
</feature>
<keyword evidence="5" id="KW-0347">Helicase</keyword>
<feature type="domain" description="Helicase C-terminal" evidence="16">
    <location>
        <begin position="1102"/>
        <end position="1253"/>
    </location>
</feature>
<dbReference type="CDD" id="cd18794">
    <property type="entry name" value="SF2_C_RecQ"/>
    <property type="match status" value="1"/>
</dbReference>
<feature type="compositionally biased region" description="Low complexity" evidence="13">
    <location>
        <begin position="1733"/>
        <end position="1751"/>
    </location>
</feature>
<feature type="compositionally biased region" description="Low complexity" evidence="13">
    <location>
        <begin position="1417"/>
        <end position="1429"/>
    </location>
</feature>
<evidence type="ECO:0000256" key="8">
    <source>
        <dbReference type="ARBA" id="ARBA00023235"/>
    </source>
</evidence>
<keyword evidence="9" id="KW-0539">Nucleus</keyword>
<keyword evidence="8" id="KW-0413">Isomerase</keyword>
<dbReference type="InterPro" id="IPR014001">
    <property type="entry name" value="Helicase_ATP-bd"/>
</dbReference>
<evidence type="ECO:0000256" key="14">
    <source>
        <dbReference type="SAM" id="SignalP"/>
    </source>
</evidence>
<dbReference type="SMART" id="SM00487">
    <property type="entry name" value="DEXDc"/>
    <property type="match status" value="1"/>
</dbReference>
<gene>
    <name evidence="17" type="ORF">DL762_002303</name>
</gene>
<dbReference type="PANTHER" id="PTHR13710">
    <property type="entry name" value="DNA HELICASE RECQ FAMILY MEMBER"/>
    <property type="match status" value="1"/>
</dbReference>
<keyword evidence="4" id="KW-0378">Hydrolase</keyword>
<dbReference type="SUPFAM" id="SSF52540">
    <property type="entry name" value="P-loop containing nucleoside triphosphate hydrolases"/>
    <property type="match status" value="1"/>
</dbReference>
<feature type="compositionally biased region" description="Basic residues" evidence="13">
    <location>
        <begin position="416"/>
        <end position="428"/>
    </location>
</feature>
<dbReference type="EC" id="5.6.2.4" evidence="11"/>
<dbReference type="PROSITE" id="PS51192">
    <property type="entry name" value="HELICASE_ATP_BIND_1"/>
    <property type="match status" value="1"/>
</dbReference>
<feature type="region of interest" description="Disordered" evidence="13">
    <location>
        <begin position="299"/>
        <end position="324"/>
    </location>
</feature>
<dbReference type="InterPro" id="IPR011545">
    <property type="entry name" value="DEAD/DEAH_box_helicase_dom"/>
</dbReference>
<dbReference type="Pfam" id="PF09382">
    <property type="entry name" value="RQC"/>
    <property type="match status" value="1"/>
</dbReference>
<feature type="compositionally biased region" description="Polar residues" evidence="13">
    <location>
        <begin position="36"/>
        <end position="67"/>
    </location>
</feature>
<comment type="subcellular location">
    <subcellularLocation>
        <location evidence="1">Nucleus</location>
    </subcellularLocation>
</comment>
<feature type="region of interest" description="Disordered" evidence="13">
    <location>
        <begin position="1408"/>
        <end position="1461"/>
    </location>
</feature>
<feature type="region of interest" description="Disordered" evidence="13">
    <location>
        <begin position="25"/>
        <end position="120"/>
    </location>
</feature>
<evidence type="ECO:0000256" key="5">
    <source>
        <dbReference type="ARBA" id="ARBA00022806"/>
    </source>
</evidence>
<feature type="signal peptide" evidence="14">
    <location>
        <begin position="1"/>
        <end position="26"/>
    </location>
</feature>
<dbReference type="PANTHER" id="PTHR13710:SF153">
    <property type="entry name" value="RECQ-LIKE DNA HELICASE BLM"/>
    <property type="match status" value="1"/>
</dbReference>
<feature type="region of interest" description="Disordered" evidence="13">
    <location>
        <begin position="1671"/>
        <end position="1768"/>
    </location>
</feature>
<dbReference type="EMBL" id="QJNS01000043">
    <property type="protein sequence ID" value="RYO91317.1"/>
    <property type="molecule type" value="Genomic_DNA"/>
</dbReference>
<dbReference type="InterPro" id="IPR027417">
    <property type="entry name" value="P-loop_NTPase"/>
</dbReference>
<dbReference type="Pfam" id="PF00271">
    <property type="entry name" value="Helicase_C"/>
    <property type="match status" value="1"/>
</dbReference>
<dbReference type="InterPro" id="IPR032284">
    <property type="entry name" value="RecQ_Zn-bd"/>
</dbReference>
<evidence type="ECO:0000256" key="11">
    <source>
        <dbReference type="ARBA" id="ARBA00034808"/>
    </source>
</evidence>
<dbReference type="SUPFAM" id="SSF46785">
    <property type="entry name" value="Winged helix' DNA-binding domain"/>
    <property type="match status" value="1"/>
</dbReference>
<feature type="domain" description="Helicase ATP-binding" evidence="15">
    <location>
        <begin position="899"/>
        <end position="1080"/>
    </location>
</feature>
<feature type="coiled-coil region" evidence="12">
    <location>
        <begin position="536"/>
        <end position="563"/>
    </location>
</feature>
<dbReference type="InterPro" id="IPR036388">
    <property type="entry name" value="WH-like_DNA-bd_sf"/>
</dbReference>
<dbReference type="PROSITE" id="PS00690">
    <property type="entry name" value="DEAH_ATP_HELICASE"/>
    <property type="match status" value="1"/>
</dbReference>
<dbReference type="Pfam" id="PF16124">
    <property type="entry name" value="RecQ_Zn_bind"/>
    <property type="match status" value="1"/>
</dbReference>
<evidence type="ECO:0000256" key="6">
    <source>
        <dbReference type="ARBA" id="ARBA00022840"/>
    </source>
</evidence>
<dbReference type="InterPro" id="IPR018982">
    <property type="entry name" value="RQC_domain"/>
</dbReference>
<evidence type="ECO:0000256" key="13">
    <source>
        <dbReference type="SAM" id="MobiDB-lite"/>
    </source>
</evidence>
<feature type="compositionally biased region" description="Polar residues" evidence="13">
    <location>
        <begin position="1435"/>
        <end position="1444"/>
    </location>
</feature>
<organism evidence="17 18">
    <name type="scientific">Monosporascus cannonballus</name>
    <dbReference type="NCBI Taxonomy" id="155416"/>
    <lineage>
        <taxon>Eukaryota</taxon>
        <taxon>Fungi</taxon>
        <taxon>Dikarya</taxon>
        <taxon>Ascomycota</taxon>
        <taxon>Pezizomycotina</taxon>
        <taxon>Sordariomycetes</taxon>
        <taxon>Xylariomycetidae</taxon>
        <taxon>Xylariales</taxon>
        <taxon>Xylariales incertae sedis</taxon>
        <taxon>Monosporascus</taxon>
    </lineage>
</organism>
<comment type="caution">
    <text evidence="17">The sequence shown here is derived from an EMBL/GenBank/DDBJ whole genome shotgun (WGS) entry which is preliminary data.</text>
</comment>
<evidence type="ECO:0000256" key="4">
    <source>
        <dbReference type="ARBA" id="ARBA00022801"/>
    </source>
</evidence>
<dbReference type="SMART" id="SM00490">
    <property type="entry name" value="HELICc"/>
    <property type="match status" value="1"/>
</dbReference>
<comment type="similarity">
    <text evidence="2">Belongs to the helicase family. RecQ subfamily.</text>
</comment>
<reference evidence="17 18" key="1">
    <citation type="submission" date="2018-06" db="EMBL/GenBank/DDBJ databases">
        <title>Complete Genomes of Monosporascus.</title>
        <authorList>
            <person name="Robinson A.J."/>
            <person name="Natvig D.O."/>
        </authorList>
    </citation>
    <scope>NUCLEOTIDE SEQUENCE [LARGE SCALE GENOMIC DNA]</scope>
    <source>
        <strain evidence="17 18">CBS 609.92</strain>
    </source>
</reference>
<feature type="compositionally biased region" description="Basic and acidic residues" evidence="13">
    <location>
        <begin position="366"/>
        <end position="395"/>
    </location>
</feature>
<dbReference type="Gene3D" id="3.40.50.300">
    <property type="entry name" value="P-loop containing nucleotide triphosphate hydrolases"/>
    <property type="match status" value="2"/>
</dbReference>
<keyword evidence="14" id="KW-0732">Signal</keyword>
<evidence type="ECO:0000256" key="7">
    <source>
        <dbReference type="ARBA" id="ARBA00023125"/>
    </source>
</evidence>
<evidence type="ECO:0000256" key="1">
    <source>
        <dbReference type="ARBA" id="ARBA00004123"/>
    </source>
</evidence>
<feature type="region of interest" description="Disordered" evidence="13">
    <location>
        <begin position="252"/>
        <end position="287"/>
    </location>
</feature>
<evidence type="ECO:0000256" key="12">
    <source>
        <dbReference type="SAM" id="Coils"/>
    </source>
</evidence>
<accession>A0ABY0HEH9</accession>
<feature type="compositionally biased region" description="Polar residues" evidence="13">
    <location>
        <begin position="823"/>
        <end position="846"/>
    </location>
</feature>
<name>A0ABY0HEH9_9PEZI</name>
<evidence type="ECO:0000313" key="17">
    <source>
        <dbReference type="EMBL" id="RYO91317.1"/>
    </source>
</evidence>
<proteinExistence type="inferred from homology"/>
<dbReference type="InterPro" id="IPR002464">
    <property type="entry name" value="DNA/RNA_helicase_DEAH_CS"/>
</dbReference>
<feature type="region of interest" description="Disordered" evidence="13">
    <location>
        <begin position="643"/>
        <end position="666"/>
    </location>
</feature>
<dbReference type="InterPro" id="IPR001650">
    <property type="entry name" value="Helicase_C-like"/>
</dbReference>
<evidence type="ECO:0000256" key="3">
    <source>
        <dbReference type="ARBA" id="ARBA00022741"/>
    </source>
</evidence>
<feature type="compositionally biased region" description="Basic and acidic residues" evidence="13">
    <location>
        <begin position="460"/>
        <end position="469"/>
    </location>
</feature>
<keyword evidence="6" id="KW-0067">ATP-binding</keyword>
<dbReference type="InterPro" id="IPR004589">
    <property type="entry name" value="DNA_helicase_ATP-dep_RecQ"/>
</dbReference>
<dbReference type="Proteomes" id="UP000294003">
    <property type="component" value="Unassembled WGS sequence"/>
</dbReference>
<dbReference type="SMART" id="SM00956">
    <property type="entry name" value="RQC"/>
    <property type="match status" value="1"/>
</dbReference>
<keyword evidence="18" id="KW-1185">Reference proteome</keyword>
<feature type="region of interest" description="Disordered" evidence="13">
    <location>
        <begin position="345"/>
        <end position="470"/>
    </location>
</feature>
<dbReference type="NCBIfam" id="TIGR00614">
    <property type="entry name" value="recQ_fam"/>
    <property type="match status" value="1"/>
</dbReference>
<feature type="compositionally biased region" description="Acidic residues" evidence="13">
    <location>
        <begin position="748"/>
        <end position="762"/>
    </location>
</feature>
<feature type="compositionally biased region" description="Gly residues" evidence="13">
    <location>
        <begin position="1752"/>
        <end position="1762"/>
    </location>
</feature>
<feature type="compositionally biased region" description="Polar residues" evidence="13">
    <location>
        <begin position="82"/>
        <end position="95"/>
    </location>
</feature>
<evidence type="ECO:0000256" key="2">
    <source>
        <dbReference type="ARBA" id="ARBA00005446"/>
    </source>
</evidence>
<dbReference type="CDD" id="cd17920">
    <property type="entry name" value="DEXHc_RecQ"/>
    <property type="match status" value="1"/>
</dbReference>
<evidence type="ECO:0000256" key="10">
    <source>
        <dbReference type="ARBA" id="ARBA00034617"/>
    </source>
</evidence>
<dbReference type="PROSITE" id="PS51194">
    <property type="entry name" value="HELICASE_CTER"/>
    <property type="match status" value="1"/>
</dbReference>
<feature type="region of interest" description="Disordered" evidence="13">
    <location>
        <begin position="823"/>
        <end position="864"/>
    </location>
</feature>
<feature type="compositionally biased region" description="Polar residues" evidence="13">
    <location>
        <begin position="794"/>
        <end position="803"/>
    </location>
</feature>
<sequence>MTRNNLRDQLTWLLANLVLNAPNAPALPPAHDQPGDVSQTDQPSTAHIVSTPADVNSGTHSISQFRLPTQAPPSEKFVGISQAESSHVDTAQTSRTEGRPTDRGLGGSMARLVSNPRPRRPNLVFQQEQLLTPTSTTSTATGLGSLHRQYSELLKENSVGTSPSAGKNPSPRLQLHDRRHENHFRTPGPTLASSAAFDTIDLTGDGDQISPASAAFGSGTRIWREDFASRPEPPLPSGGSVAFGDDVTLWTEEHATRPVPLTPKRGKKRKSEDISRPPTTSTDDYFNDIDDILSEEELVHSRVKRSTTSSPAKTRSRAIPRIDHTPLKSAALPVKVNDVSELSPLKESATKRSPFKSPRRRIPKAAKYDSDEEPKLDQLEAQDSRRRKHDDRVIMDSDDESITPTSHYVLDSAQSAKHRRSSPRRSPRKGQVIDAFDTPSKSRRTLFNAEETARRSPRKHGYEGQREVDLAGAPELADTTWEEPKHTSQRSHPLSDGGNSFVLELFLEQPSVIYKRRELLRRKLNQNRVAFEKSLRQRDLELRDRLKLEKEELLREETALEALGSEYRSYQEYEAKRDVLISRISDAYAHDLTTHDDEARLDELDKQIGHHQASLLESLLKAGINDRSLFESADVQHSQNLHPEPLVQATQSRRNPGLPSLSRETMLAPGGNTQVILQTQVPPREAVTMALGDSPSRRSPSRERQHDVSPSPQRGLFSYGQETSFSAPRKVATRTPMRPQPTVRLDADSYDLSDDDDLFEDLEPPRSRQPPAAIGARSNLPKGKSRKSPGRSLASHQQGYDSNYSDEDLDMNMVAEDLELQKVTSRSTQSAPGRSVLTETSGNAVSRKQKPTVKRVSNSSRETSFPPELMKFPWSPDVKRALKDRFRMSGFRHNQLEAINATLSGKDAFILMPTGGGKSLCYQLPAIISSGRTSGMTIVVSPLISLMQDQVDHLRAINILAVTFNGESSPNARQEIMSCFNESFPEHIFQLLYVTPEMVNKSKAFLNGLSTLYRKKKLARLVIDEAHCVSQWGHDFRPDYKELGAFRKRFPGVPVMALTATATRNVILDIKHNLGIDQCEEFTQSFNRPNLYYEVLRKEKGNVDSIAELIKTKYPGRTGIVYTLSRKSAETIAKKLQDHGIAAHHYHASVEANEKPRIQKDWQNGRIKVVVATIAFGMGIDKPNVRFVIHQSIPKSLEGYYQETGRAGRDGKPSECYLYFSYTDVTSLRKMITDGDGNREQKERQKNMLNAVTAFCDNQSDCRRVEILRYFGESFDRKDCAGTCDNCKAGGTFETKDFSEYAIAVLETIRSRSLLTLTQCTDILMGKKKKGEDREAEKSFGIAKDVPKHEIHRVIDRLAAEGALEEENVINHPVGIAVQYFRLGHSAHSFMTGRRSLFLTTRVKSSDSQISLSRTQTRAAKPAAAATKRGAGRNPPSTNISSPITAKAKKKKGKAVATLDDEDSDDVDVGYSHGYALDDFVEGDDHDDFESMPPPKSIKRVRRPVGPPISHDTHMEDAGLSEIHQDIAQSFAEAAAVLQEDLLNKKGLRQRWFTHQDFREMAIRWADTLDKMHFIPGINIEKVDRYGGKFLPLVRNFQQQYRDTMGTAAPATATAGSASHAVVDLVTSDDDDDTADDEAEGAVSSYFGGGVIPAQPSAKALEFHSNLERMEQAAAAASQSSRARPKSSASRSRSGFKGGKRSHIRKATGSSSRGGKSGAGVKKRTATSDRRSTGSTGSGRSSFGAFGSRGSRPGGAGGGSSGIGLMRH</sequence>
<feature type="compositionally biased region" description="Low complexity" evidence="13">
    <location>
        <begin position="1673"/>
        <end position="1695"/>
    </location>
</feature>
<evidence type="ECO:0000259" key="15">
    <source>
        <dbReference type="PROSITE" id="PS51192"/>
    </source>
</evidence>
<keyword evidence="12" id="KW-0175">Coiled coil</keyword>
<evidence type="ECO:0000313" key="18">
    <source>
        <dbReference type="Proteomes" id="UP000294003"/>
    </source>
</evidence>
<keyword evidence="3" id="KW-0547">Nucleotide-binding</keyword>
<evidence type="ECO:0000259" key="16">
    <source>
        <dbReference type="PROSITE" id="PS51194"/>
    </source>
</evidence>
<feature type="compositionally biased region" description="Basic residues" evidence="13">
    <location>
        <begin position="353"/>
        <end position="364"/>
    </location>
</feature>
<feature type="region of interest" description="Disordered" evidence="13">
    <location>
        <begin position="690"/>
        <end position="806"/>
    </location>
</feature>
<dbReference type="InterPro" id="IPR036390">
    <property type="entry name" value="WH_DNA-bd_sf"/>
</dbReference>
<keyword evidence="7" id="KW-0238">DNA-binding</keyword>